<feature type="domain" description="ABC transporter" evidence="6">
    <location>
        <begin position="5"/>
        <end position="230"/>
    </location>
</feature>
<dbReference type="InterPro" id="IPR003593">
    <property type="entry name" value="AAA+_ATPase"/>
</dbReference>
<dbReference type="GO" id="GO:0005524">
    <property type="term" value="F:ATP binding"/>
    <property type="evidence" value="ECO:0007669"/>
    <property type="project" value="UniProtKB-KW"/>
</dbReference>
<name>I4ELZ3_9BACT</name>
<evidence type="ECO:0000313" key="8">
    <source>
        <dbReference type="Proteomes" id="UP000004221"/>
    </source>
</evidence>
<dbReference type="PROSITE" id="PS50893">
    <property type="entry name" value="ABC_TRANSPORTER_2"/>
    <property type="match status" value="1"/>
</dbReference>
<keyword evidence="3" id="KW-0536">Nodulation</keyword>
<organism evidence="7 8">
    <name type="scientific">Nitrolancea hollandica Lb</name>
    <dbReference type="NCBI Taxonomy" id="1129897"/>
    <lineage>
        <taxon>Bacteria</taxon>
        <taxon>Pseudomonadati</taxon>
        <taxon>Thermomicrobiota</taxon>
        <taxon>Thermomicrobia</taxon>
        <taxon>Sphaerobacterales</taxon>
        <taxon>Sphaerobacterineae</taxon>
        <taxon>Sphaerobacteraceae</taxon>
        <taxon>Nitrolancea</taxon>
    </lineage>
</organism>
<dbReference type="PANTHER" id="PTHR42711:SF5">
    <property type="entry name" value="ABC TRANSPORTER ATP-BINDING PROTEIN NATA"/>
    <property type="match status" value="1"/>
</dbReference>
<evidence type="ECO:0000259" key="6">
    <source>
        <dbReference type="PROSITE" id="PS50893"/>
    </source>
</evidence>
<dbReference type="PANTHER" id="PTHR42711">
    <property type="entry name" value="ABC TRANSPORTER ATP-BINDING PROTEIN"/>
    <property type="match status" value="1"/>
</dbReference>
<evidence type="ECO:0000256" key="3">
    <source>
        <dbReference type="ARBA" id="ARBA00022458"/>
    </source>
</evidence>
<dbReference type="InterPro" id="IPR017871">
    <property type="entry name" value="ABC_transporter-like_CS"/>
</dbReference>
<comment type="similarity">
    <text evidence="1">Belongs to the ABC transporter superfamily.</text>
</comment>
<comment type="caution">
    <text evidence="7">The sequence shown here is derived from an EMBL/GenBank/DDBJ whole genome shotgun (WGS) entry which is preliminary data.</text>
</comment>
<dbReference type="AlphaFoldDB" id="I4ELZ3"/>
<evidence type="ECO:0000256" key="2">
    <source>
        <dbReference type="ARBA" id="ARBA00022448"/>
    </source>
</evidence>
<evidence type="ECO:0000256" key="4">
    <source>
        <dbReference type="ARBA" id="ARBA00022741"/>
    </source>
</evidence>
<dbReference type="OrthoDB" id="9804819at2"/>
<reference evidence="7 8" key="1">
    <citation type="journal article" date="2012" name="ISME J.">
        <title>Nitrification expanded: discovery, physiology and genomics of a nitrite-oxidizing bacterium from the phylum Chloroflexi.</title>
        <authorList>
            <person name="Sorokin D.Y."/>
            <person name="Lucker S."/>
            <person name="Vejmelkova D."/>
            <person name="Kostrikina N.A."/>
            <person name="Kleerebezem R."/>
            <person name="Rijpstra W.I."/>
            <person name="Damste J.S."/>
            <person name="Le Paslier D."/>
            <person name="Muyzer G."/>
            <person name="Wagner M."/>
            <person name="van Loosdrecht M.C."/>
            <person name="Daims H."/>
        </authorList>
    </citation>
    <scope>NUCLEOTIDE SEQUENCE [LARGE SCALE GENOMIC DNA]</scope>
    <source>
        <strain evidence="8">none</strain>
    </source>
</reference>
<dbReference type="Pfam" id="PF00005">
    <property type="entry name" value="ABC_tran"/>
    <property type="match status" value="1"/>
</dbReference>
<keyword evidence="4" id="KW-0547">Nucleotide-binding</keyword>
<dbReference type="CDD" id="cd03230">
    <property type="entry name" value="ABC_DR_subfamily_A"/>
    <property type="match status" value="1"/>
</dbReference>
<dbReference type="InterPro" id="IPR050763">
    <property type="entry name" value="ABC_transporter_ATP-binding"/>
</dbReference>
<dbReference type="InterPro" id="IPR027417">
    <property type="entry name" value="P-loop_NTPase"/>
</dbReference>
<keyword evidence="2" id="KW-0813">Transport</keyword>
<evidence type="ECO:0000313" key="7">
    <source>
        <dbReference type="EMBL" id="CCF85706.1"/>
    </source>
</evidence>
<evidence type="ECO:0000256" key="5">
    <source>
        <dbReference type="ARBA" id="ARBA00022840"/>
    </source>
</evidence>
<dbReference type="SMART" id="SM00382">
    <property type="entry name" value="AAA"/>
    <property type="match status" value="1"/>
</dbReference>
<sequence>MEQPIAVDHLTRSYGKQRGVIDLTFSVQEGEIFAFLGPNGAGKTTTIRQLMGFLRPTRGSARIFGLDCWMESARVKTKVGFLPADIHLYEQMSGAEFLNFAARFRNGEHARRRKMLVERLDLDLKQKIKHLSKGNRQKLGIIQALMHDAPLLILDEPSTGLDPLKQMDFLGLLREEQSRGKAIFLSSHLLSEVERIAQRIAIIRDGRLITVEEVARLKAKRERRMEMTLREPVAPERFSVLDGVRMISADPGGQHVTLAVRGELAQLLRTLSELPVEDLTFAPADLESIFLHYYSDVNAPSLQEGVAK</sequence>
<evidence type="ECO:0000256" key="1">
    <source>
        <dbReference type="ARBA" id="ARBA00005417"/>
    </source>
</evidence>
<dbReference type="EMBL" id="CAGS01000497">
    <property type="protein sequence ID" value="CCF85706.1"/>
    <property type="molecule type" value="Genomic_DNA"/>
</dbReference>
<dbReference type="RefSeq" id="WP_008480818.1">
    <property type="nucleotide sequence ID" value="NZ_CAGS01000497.1"/>
</dbReference>
<keyword evidence="8" id="KW-1185">Reference proteome</keyword>
<keyword evidence="5" id="KW-0067">ATP-binding</keyword>
<protein>
    <submittedName>
        <fullName evidence="7">ABC transporter related protein</fullName>
    </submittedName>
</protein>
<accession>I4ELZ3</accession>
<dbReference type="SUPFAM" id="SSF52540">
    <property type="entry name" value="P-loop containing nucleoside triphosphate hydrolases"/>
    <property type="match status" value="1"/>
</dbReference>
<dbReference type="Proteomes" id="UP000004221">
    <property type="component" value="Unassembled WGS sequence"/>
</dbReference>
<dbReference type="InterPro" id="IPR003439">
    <property type="entry name" value="ABC_transporter-like_ATP-bd"/>
</dbReference>
<dbReference type="GO" id="GO:0016887">
    <property type="term" value="F:ATP hydrolysis activity"/>
    <property type="evidence" value="ECO:0007669"/>
    <property type="project" value="InterPro"/>
</dbReference>
<dbReference type="PROSITE" id="PS00211">
    <property type="entry name" value="ABC_TRANSPORTER_1"/>
    <property type="match status" value="1"/>
</dbReference>
<gene>
    <name evidence="7" type="ORF">NITHO_5460003</name>
</gene>
<dbReference type="Gene3D" id="3.40.50.300">
    <property type="entry name" value="P-loop containing nucleotide triphosphate hydrolases"/>
    <property type="match status" value="1"/>
</dbReference>
<proteinExistence type="inferred from homology"/>